<sequence length="487" mass="55400">MVIVLRNRAQRLPLPPGPKGYPLIGNALSLPSERPWLTYCQWSKRFGDVIHLSALGQSIIILNSARSIYDLLERRSALYSDRPSTVMASELVGYEDSPAFISNGPRHRTFRRLFSEVLNPRRVEEWRPLQEQKIQILVRGLTETPAAFRAHIRRYIASLVFEISHGHTVEGDDDYFIRMAKQVDDDISVLMVPGNFLVDFFSFLRYIPDWTGAPFKKKAKFFKQTLQNALNRPYQQVKEQIAAGNALPSFTASLIERKENPTEEDTAIFKWASFIFYTVSVLSSFILAMAVNPIKQRKAQAEIDRVIGSGRRPAFKDRLDLPYVESILKEVYRLNPVAPIAIPHNLNPTSDDEYRGWRIPKESVVIANSWAVLHDAELYPSPFEFFPERYQQGYQVDQSSSGSAYDGNKVNPDPRKFAFGYGRRVCPGQLLADDTVFISIVTILALFDIGPLTSGEEPKYTPHLISHPEEFTCDIMPRSKGAQNLQV</sequence>
<organism evidence="1 2">
    <name type="scientific">Lentinula aff. lateritia</name>
    <dbReference type="NCBI Taxonomy" id="2804960"/>
    <lineage>
        <taxon>Eukaryota</taxon>
        <taxon>Fungi</taxon>
        <taxon>Dikarya</taxon>
        <taxon>Basidiomycota</taxon>
        <taxon>Agaricomycotina</taxon>
        <taxon>Agaricomycetes</taxon>
        <taxon>Agaricomycetidae</taxon>
        <taxon>Agaricales</taxon>
        <taxon>Marasmiineae</taxon>
        <taxon>Omphalotaceae</taxon>
        <taxon>Lentinula</taxon>
    </lineage>
</organism>
<accession>A0ACC1TYP1</accession>
<reference evidence="1" key="1">
    <citation type="submission" date="2022-09" db="EMBL/GenBank/DDBJ databases">
        <title>A Global Phylogenomic Analysis of the Shiitake Genus Lentinula.</title>
        <authorList>
            <consortium name="DOE Joint Genome Institute"/>
            <person name="Sierra-Patev S."/>
            <person name="Min B."/>
            <person name="Naranjo-Ortiz M."/>
            <person name="Looney B."/>
            <person name="Konkel Z."/>
            <person name="Slot J.C."/>
            <person name="Sakamoto Y."/>
            <person name="Steenwyk J.L."/>
            <person name="Rokas A."/>
            <person name="Carro J."/>
            <person name="Camarero S."/>
            <person name="Ferreira P."/>
            <person name="Molpeceres G."/>
            <person name="Ruiz-Duenas F.J."/>
            <person name="Serrano A."/>
            <person name="Henrissat B."/>
            <person name="Drula E."/>
            <person name="Hughes K.W."/>
            <person name="Mata J.L."/>
            <person name="Ishikawa N.K."/>
            <person name="Vargas-Isla R."/>
            <person name="Ushijima S."/>
            <person name="Smith C.A."/>
            <person name="Ahrendt S."/>
            <person name="Andreopoulos W."/>
            <person name="He G."/>
            <person name="Labutti K."/>
            <person name="Lipzen A."/>
            <person name="Ng V."/>
            <person name="Riley R."/>
            <person name="Sandor L."/>
            <person name="Barry K."/>
            <person name="Martinez A.T."/>
            <person name="Xiao Y."/>
            <person name="Gibbons J.G."/>
            <person name="Terashima K."/>
            <person name="Grigoriev I.V."/>
            <person name="Hibbett D.S."/>
        </authorList>
    </citation>
    <scope>NUCLEOTIDE SEQUENCE</scope>
    <source>
        <strain evidence="1">TMI1499</strain>
    </source>
</reference>
<dbReference type="EMBL" id="MU795147">
    <property type="protein sequence ID" value="KAJ3809610.1"/>
    <property type="molecule type" value="Genomic_DNA"/>
</dbReference>
<gene>
    <name evidence="1" type="ORF">F5876DRAFT_89361</name>
</gene>
<evidence type="ECO:0000313" key="2">
    <source>
        <dbReference type="Proteomes" id="UP001163835"/>
    </source>
</evidence>
<proteinExistence type="predicted"/>
<evidence type="ECO:0000313" key="1">
    <source>
        <dbReference type="EMBL" id="KAJ3809610.1"/>
    </source>
</evidence>
<name>A0ACC1TYP1_9AGAR</name>
<dbReference type="Proteomes" id="UP001163835">
    <property type="component" value="Unassembled WGS sequence"/>
</dbReference>
<protein>
    <submittedName>
        <fullName evidence="1">Cytochrome P450</fullName>
    </submittedName>
</protein>
<comment type="caution">
    <text evidence="1">The sequence shown here is derived from an EMBL/GenBank/DDBJ whole genome shotgun (WGS) entry which is preliminary data.</text>
</comment>
<keyword evidence="2" id="KW-1185">Reference proteome</keyword>